<protein>
    <submittedName>
        <fullName evidence="2">Uncharacterized protein</fullName>
    </submittedName>
</protein>
<dbReference type="EMBL" id="KB908866">
    <property type="protein sequence ID" value="EOA81424.1"/>
    <property type="molecule type" value="Genomic_DNA"/>
</dbReference>
<feature type="region of interest" description="Disordered" evidence="1">
    <location>
        <begin position="1"/>
        <end position="28"/>
    </location>
</feature>
<evidence type="ECO:0000313" key="2">
    <source>
        <dbReference type="EMBL" id="EOA81424.1"/>
    </source>
</evidence>
<sequence length="505" mass="57365">MTRVPAAIDKSHATTPQTPPPVLAISPARNAPLPFARSPRTPVNQHWIHVHQRRIFIRHLKQWSMSHDSSPHFQGKISLLPPDPKRSEELVLGKSVQCVLTDSSFKDCRKKVVVRLFSPQMGRKSKSRKQSAKTTVTMDPMDAYDHTDTYTDLDEATYAFTEDDAAQPASQARANPPSGYYKLVIRCGSGWLSAREYFNKLYFTRLAVKNIGPDSNPVFKNADDTFTTRSQALGPRPASEDTVDIQPLFHPFLRLPQELQEMILMTAAGLTRHYDLLPDLSYRLRAKRVQSPISLSTLLRISPAITDTLQPYILHRTVFHFGLTGTTNFLWQSGPVNRSHIRRLAFHFGRGALLHSVRWLAPDQIFDLLQPPVQKDMGGLPYFWRCQLRALTNEVHLSELIIDVQAIPHTDLAMVVRIMKEAFGGLEKVTFVETCLDGKTKVLGSGDTRLKDVGNASWRDMTKGYVERYKRQVGWHNYHFGLEVAGMTEEELEKSMDVEKKFFDS</sequence>
<dbReference type="GeneID" id="19403993"/>
<accession>R0JV96</accession>
<proteinExistence type="predicted"/>
<dbReference type="RefSeq" id="XP_008030666.1">
    <property type="nucleotide sequence ID" value="XM_008032475.1"/>
</dbReference>
<keyword evidence="3" id="KW-1185">Reference proteome</keyword>
<dbReference type="eggNOG" id="ENOG502RH51">
    <property type="taxonomic scope" value="Eukaryota"/>
</dbReference>
<gene>
    <name evidence="2" type="ORF">SETTUDRAFT_35262</name>
</gene>
<reference evidence="2 3" key="1">
    <citation type="journal article" date="2012" name="PLoS Pathog.">
        <title>Diverse lifestyles and strategies of plant pathogenesis encoded in the genomes of eighteen Dothideomycetes fungi.</title>
        <authorList>
            <person name="Ohm R.A."/>
            <person name="Feau N."/>
            <person name="Henrissat B."/>
            <person name="Schoch C.L."/>
            <person name="Horwitz B.A."/>
            <person name="Barry K.W."/>
            <person name="Condon B.J."/>
            <person name="Copeland A.C."/>
            <person name="Dhillon B."/>
            <person name="Glaser F."/>
            <person name="Hesse C.N."/>
            <person name="Kosti I."/>
            <person name="LaButti K."/>
            <person name="Lindquist E.A."/>
            <person name="Lucas S."/>
            <person name="Salamov A.A."/>
            <person name="Bradshaw R.E."/>
            <person name="Ciuffetti L."/>
            <person name="Hamelin R.C."/>
            <person name="Kema G.H.J."/>
            <person name="Lawrence C."/>
            <person name="Scott J.A."/>
            <person name="Spatafora J.W."/>
            <person name="Turgeon B.G."/>
            <person name="de Wit P.J.G.M."/>
            <person name="Zhong S."/>
            <person name="Goodwin S.B."/>
            <person name="Grigoriev I.V."/>
        </authorList>
    </citation>
    <scope>NUCLEOTIDE SEQUENCE [LARGE SCALE GENOMIC DNA]</scope>
    <source>
        <strain evidence="3">28A</strain>
    </source>
</reference>
<reference evidence="2 3" key="2">
    <citation type="journal article" date="2013" name="PLoS Genet.">
        <title>Comparative genome structure, secondary metabolite, and effector coding capacity across Cochliobolus pathogens.</title>
        <authorList>
            <person name="Condon B.J."/>
            <person name="Leng Y."/>
            <person name="Wu D."/>
            <person name="Bushley K.E."/>
            <person name="Ohm R.A."/>
            <person name="Otillar R."/>
            <person name="Martin J."/>
            <person name="Schackwitz W."/>
            <person name="Grimwood J."/>
            <person name="MohdZainudin N."/>
            <person name="Xue C."/>
            <person name="Wang R."/>
            <person name="Manning V.A."/>
            <person name="Dhillon B."/>
            <person name="Tu Z.J."/>
            <person name="Steffenson B.J."/>
            <person name="Salamov A."/>
            <person name="Sun H."/>
            <person name="Lowry S."/>
            <person name="LaButti K."/>
            <person name="Han J."/>
            <person name="Copeland A."/>
            <person name="Lindquist E."/>
            <person name="Barry K."/>
            <person name="Schmutz J."/>
            <person name="Baker S.E."/>
            <person name="Ciuffetti L.M."/>
            <person name="Grigoriev I.V."/>
            <person name="Zhong S."/>
            <person name="Turgeon B.G."/>
        </authorList>
    </citation>
    <scope>NUCLEOTIDE SEQUENCE [LARGE SCALE GENOMIC DNA]</scope>
    <source>
        <strain evidence="3">28A</strain>
    </source>
</reference>
<name>R0JV96_EXST2</name>
<dbReference type="Proteomes" id="UP000016935">
    <property type="component" value="Unassembled WGS sequence"/>
</dbReference>
<dbReference type="HOGENOM" id="CLU_538587_0_0_1"/>
<evidence type="ECO:0000313" key="3">
    <source>
        <dbReference type="Proteomes" id="UP000016935"/>
    </source>
</evidence>
<dbReference type="OrthoDB" id="3796222at2759"/>
<dbReference type="AlphaFoldDB" id="R0JV96"/>
<organism evidence="2 3">
    <name type="scientific">Exserohilum turcicum (strain 28A)</name>
    <name type="common">Northern leaf blight fungus</name>
    <name type="synonym">Setosphaeria turcica</name>
    <dbReference type="NCBI Taxonomy" id="671987"/>
    <lineage>
        <taxon>Eukaryota</taxon>
        <taxon>Fungi</taxon>
        <taxon>Dikarya</taxon>
        <taxon>Ascomycota</taxon>
        <taxon>Pezizomycotina</taxon>
        <taxon>Dothideomycetes</taxon>
        <taxon>Pleosporomycetidae</taxon>
        <taxon>Pleosporales</taxon>
        <taxon>Pleosporineae</taxon>
        <taxon>Pleosporaceae</taxon>
        <taxon>Exserohilum</taxon>
    </lineage>
</organism>
<evidence type="ECO:0000256" key="1">
    <source>
        <dbReference type="SAM" id="MobiDB-lite"/>
    </source>
</evidence>